<dbReference type="Proteomes" id="UP001446871">
    <property type="component" value="Unassembled WGS sequence"/>
</dbReference>
<proteinExistence type="predicted"/>
<comment type="caution">
    <text evidence="1">The sequence shown here is derived from an EMBL/GenBank/DDBJ whole genome shotgun (WGS) entry which is preliminary data.</text>
</comment>
<dbReference type="SUPFAM" id="SSF51621">
    <property type="entry name" value="Phosphoenolpyruvate/pyruvate domain"/>
    <property type="match status" value="1"/>
</dbReference>
<dbReference type="InterPro" id="IPR015813">
    <property type="entry name" value="Pyrv/PenolPyrv_kinase-like_dom"/>
</dbReference>
<dbReference type="InterPro" id="IPR040442">
    <property type="entry name" value="Pyrv_kinase-like_dom_sf"/>
</dbReference>
<name>A0ABR1TGH2_9PEZI</name>
<dbReference type="InterPro" id="IPR039556">
    <property type="entry name" value="ICL/PEPM"/>
</dbReference>
<dbReference type="PANTHER" id="PTHR42905">
    <property type="entry name" value="PHOSPHOENOLPYRUVATE CARBOXYLASE"/>
    <property type="match status" value="1"/>
</dbReference>
<organism evidence="1 2">
    <name type="scientific">Apiospora saccharicola</name>
    <dbReference type="NCBI Taxonomy" id="335842"/>
    <lineage>
        <taxon>Eukaryota</taxon>
        <taxon>Fungi</taxon>
        <taxon>Dikarya</taxon>
        <taxon>Ascomycota</taxon>
        <taxon>Pezizomycotina</taxon>
        <taxon>Sordariomycetes</taxon>
        <taxon>Xylariomycetidae</taxon>
        <taxon>Amphisphaeriales</taxon>
        <taxon>Apiosporaceae</taxon>
        <taxon>Apiospora</taxon>
    </lineage>
</organism>
<gene>
    <name evidence="1" type="ORF">PG996_013771</name>
</gene>
<dbReference type="CDD" id="cd00377">
    <property type="entry name" value="ICL_PEPM"/>
    <property type="match status" value="1"/>
</dbReference>
<accession>A0ABR1TGH2</accession>
<evidence type="ECO:0000313" key="2">
    <source>
        <dbReference type="Proteomes" id="UP001446871"/>
    </source>
</evidence>
<dbReference type="PANTHER" id="PTHR42905:SF16">
    <property type="entry name" value="CARBOXYPHOSPHONOENOLPYRUVATE PHOSPHONOMUTASE-LIKE PROTEIN (AFU_ORTHOLOGUE AFUA_5G07230)"/>
    <property type="match status" value="1"/>
</dbReference>
<dbReference type="Gene3D" id="3.20.20.60">
    <property type="entry name" value="Phosphoenolpyruvate-binding domains"/>
    <property type="match status" value="1"/>
</dbReference>
<protein>
    <submittedName>
        <fullName evidence="1">PEP phosphonomutase-like protein</fullName>
    </submittedName>
</protein>
<dbReference type="Pfam" id="PF13714">
    <property type="entry name" value="PEP_mutase"/>
    <property type="match status" value="1"/>
</dbReference>
<dbReference type="EMBL" id="JAQQWM010000009">
    <property type="protein sequence ID" value="KAK8045707.1"/>
    <property type="molecule type" value="Genomic_DNA"/>
</dbReference>
<keyword evidence="2" id="KW-1185">Reference proteome</keyword>
<evidence type="ECO:0000313" key="1">
    <source>
        <dbReference type="EMBL" id="KAK8045707.1"/>
    </source>
</evidence>
<reference evidence="1 2" key="1">
    <citation type="submission" date="2023-01" db="EMBL/GenBank/DDBJ databases">
        <title>Analysis of 21 Apiospora genomes using comparative genomics revels a genus with tremendous synthesis potential of carbohydrate active enzymes and secondary metabolites.</title>
        <authorList>
            <person name="Sorensen T."/>
        </authorList>
    </citation>
    <scope>NUCLEOTIDE SEQUENCE [LARGE SCALE GENOMIC DNA]</scope>
    <source>
        <strain evidence="1 2">CBS 83171</strain>
    </source>
</reference>
<sequence>MASVTNKSAQTLRALLQRKGRPLILTNVYDRLSAQAVAELPQTEALATASYAIAQAAGLQDEALDFETNLAAVRGIAAVARQYDKPLTVDIQDGYGDKLEENAKRLIELGVAGVNLEDAELGTGNLYSVTTATERIRRLLSTAASLGVPDFVVNARCDVLALGGDLDVVLDRGRQYLEAGATTVFVWGGSKRGVSKVEVDKLVKGFDGRLNVMLKRSPDGLSVKQLADMGVARISVGPALQFVAMGALKREAEAILLEAR</sequence>